<evidence type="ECO:0000313" key="4">
    <source>
        <dbReference type="EMBL" id="KFE34250.1"/>
    </source>
</evidence>
<proteinExistence type="predicted"/>
<dbReference type="EMBL" id="AQRC01000011">
    <property type="protein sequence ID" value="KFE34250.1"/>
    <property type="molecule type" value="Genomic_DNA"/>
</dbReference>
<sequence length="201" mass="21962">MAAPKRLTRQQAQQETRARLIDAALNLIAEAGVGAASIRGICERAGFSQGAFYSNFASKDDLLLALVATHMTRIARDLVDLVQATEGMGLDDSLIRLGARLGELSRNPVLSRLIIEMNLHAQRDADFAAQFAEVTASYRREFTAITEALIARHHLTPRQPAAEIAETMLALWFGEIVQNREAGTASVADLQMAYFRAVTHG</sequence>
<dbReference type="InterPro" id="IPR009057">
    <property type="entry name" value="Homeodomain-like_sf"/>
</dbReference>
<dbReference type="Gene3D" id="1.10.357.10">
    <property type="entry name" value="Tetracycline Repressor, domain 2"/>
    <property type="match status" value="1"/>
</dbReference>
<dbReference type="AlphaFoldDB" id="A0A085TU53"/>
<dbReference type="RefSeq" id="WP_038147385.1">
    <property type="nucleotide sequence ID" value="NZ_AQRC01000011.1"/>
</dbReference>
<dbReference type="OrthoDB" id="7252896at2"/>
<dbReference type="PANTHER" id="PTHR30055">
    <property type="entry name" value="HTH-TYPE TRANSCRIPTIONAL REGULATOR RUTR"/>
    <property type="match status" value="1"/>
</dbReference>
<organism evidence="4 5">
    <name type="scientific">Thioclava atlantica</name>
    <dbReference type="NCBI Taxonomy" id="1317124"/>
    <lineage>
        <taxon>Bacteria</taxon>
        <taxon>Pseudomonadati</taxon>
        <taxon>Pseudomonadota</taxon>
        <taxon>Alphaproteobacteria</taxon>
        <taxon>Rhodobacterales</taxon>
        <taxon>Paracoccaceae</taxon>
        <taxon>Thioclava</taxon>
    </lineage>
</organism>
<evidence type="ECO:0000259" key="3">
    <source>
        <dbReference type="PROSITE" id="PS50977"/>
    </source>
</evidence>
<dbReference type="PRINTS" id="PR00455">
    <property type="entry name" value="HTHTETR"/>
</dbReference>
<dbReference type="SUPFAM" id="SSF48498">
    <property type="entry name" value="Tetracyclin repressor-like, C-terminal domain"/>
    <property type="match status" value="1"/>
</dbReference>
<dbReference type="eggNOG" id="COG1309">
    <property type="taxonomic scope" value="Bacteria"/>
</dbReference>
<dbReference type="PATRIC" id="fig|1317124.6.peg.2683"/>
<evidence type="ECO:0000313" key="5">
    <source>
        <dbReference type="Proteomes" id="UP000028607"/>
    </source>
</evidence>
<dbReference type="STRING" id="1317124.DW2_13250"/>
<reference evidence="5" key="1">
    <citation type="submission" date="2013-04" db="EMBL/GenBank/DDBJ databases">
        <title>Thioclava sp. 13D2W-2 Genome Sequencing.</title>
        <authorList>
            <person name="Lai Q."/>
            <person name="Li G."/>
            <person name="Shao Z."/>
        </authorList>
    </citation>
    <scope>NUCLEOTIDE SEQUENCE [LARGE SCALE GENOMIC DNA]</scope>
    <source>
        <strain evidence="5">13D2W-2</strain>
    </source>
</reference>
<dbReference type="Pfam" id="PF00440">
    <property type="entry name" value="TetR_N"/>
    <property type="match status" value="1"/>
</dbReference>
<name>A0A085TU53_9RHOB</name>
<feature type="DNA-binding region" description="H-T-H motif" evidence="2">
    <location>
        <begin position="37"/>
        <end position="56"/>
    </location>
</feature>
<feature type="domain" description="HTH tetR-type" evidence="3">
    <location>
        <begin position="14"/>
        <end position="74"/>
    </location>
</feature>
<comment type="caution">
    <text evidence="4">The sequence shown here is derived from an EMBL/GenBank/DDBJ whole genome shotgun (WGS) entry which is preliminary data.</text>
</comment>
<protein>
    <submittedName>
        <fullName evidence="4">TetR family transcriptional regulator</fullName>
    </submittedName>
</protein>
<dbReference type="InterPro" id="IPR001647">
    <property type="entry name" value="HTH_TetR"/>
</dbReference>
<dbReference type="PROSITE" id="PS50977">
    <property type="entry name" value="HTH_TETR_2"/>
    <property type="match status" value="1"/>
</dbReference>
<dbReference type="Proteomes" id="UP000028607">
    <property type="component" value="Unassembled WGS sequence"/>
</dbReference>
<evidence type="ECO:0000256" key="1">
    <source>
        <dbReference type="ARBA" id="ARBA00023125"/>
    </source>
</evidence>
<dbReference type="GO" id="GO:0000976">
    <property type="term" value="F:transcription cis-regulatory region binding"/>
    <property type="evidence" value="ECO:0007669"/>
    <property type="project" value="TreeGrafter"/>
</dbReference>
<evidence type="ECO:0000256" key="2">
    <source>
        <dbReference type="PROSITE-ProRule" id="PRU00335"/>
    </source>
</evidence>
<dbReference type="InterPro" id="IPR036271">
    <property type="entry name" value="Tet_transcr_reg_TetR-rel_C_sf"/>
</dbReference>
<keyword evidence="5" id="KW-1185">Reference proteome</keyword>
<dbReference type="PANTHER" id="PTHR30055:SF241">
    <property type="entry name" value="TRANSCRIPTIONAL REGULATORY PROTEIN"/>
    <property type="match status" value="1"/>
</dbReference>
<dbReference type="InterPro" id="IPR050109">
    <property type="entry name" value="HTH-type_TetR-like_transc_reg"/>
</dbReference>
<keyword evidence="1 2" id="KW-0238">DNA-binding</keyword>
<dbReference type="SUPFAM" id="SSF46689">
    <property type="entry name" value="Homeodomain-like"/>
    <property type="match status" value="1"/>
</dbReference>
<accession>A0A085TU53</accession>
<reference evidence="4 5" key="2">
    <citation type="journal article" date="2015" name="Antonie Van Leeuwenhoek">
        <title>Thioclava indica sp. nov., isolated from surface seawater of the Indian Ocean.</title>
        <authorList>
            <person name="Liu Y."/>
            <person name="Lai Q."/>
            <person name="Du J."/>
            <person name="Xu H."/>
            <person name="Jiang L."/>
            <person name="Shao Z."/>
        </authorList>
    </citation>
    <scope>NUCLEOTIDE SEQUENCE [LARGE SCALE GENOMIC DNA]</scope>
    <source>
        <strain evidence="4 5">13D2W-2</strain>
    </source>
</reference>
<dbReference type="GO" id="GO:0003700">
    <property type="term" value="F:DNA-binding transcription factor activity"/>
    <property type="evidence" value="ECO:0007669"/>
    <property type="project" value="TreeGrafter"/>
</dbReference>
<gene>
    <name evidence="4" type="ORF">DW2_13250</name>
</gene>